<dbReference type="InterPro" id="IPR012263">
    <property type="entry name" value="M_m6A_EcoRV"/>
</dbReference>
<dbReference type="GO" id="GO:0043565">
    <property type="term" value="F:sequence-specific DNA binding"/>
    <property type="evidence" value="ECO:0007669"/>
    <property type="project" value="TreeGrafter"/>
</dbReference>
<dbReference type="Gene3D" id="1.10.1020.10">
    <property type="entry name" value="Adenine-specific Methyltransferase, Domain 2"/>
    <property type="match status" value="1"/>
</dbReference>
<evidence type="ECO:0000313" key="9">
    <source>
        <dbReference type="EMBL" id="VEJ46134.1"/>
    </source>
</evidence>
<dbReference type="SUPFAM" id="SSF53335">
    <property type="entry name" value="S-adenosyl-L-methionine-dependent methyltransferases"/>
    <property type="match status" value="1"/>
</dbReference>
<dbReference type="REBASE" id="289571">
    <property type="entry name" value="M.Bvi12905ORF1089P"/>
</dbReference>
<keyword evidence="5" id="KW-0949">S-adenosyl-L-methionine</keyword>
<name>A0A3S5C6G7_BARVI</name>
<dbReference type="EMBL" id="LR134529">
    <property type="protein sequence ID" value="VEJ45435.1"/>
    <property type="molecule type" value="Genomic_DNA"/>
</dbReference>
<evidence type="ECO:0000313" key="10">
    <source>
        <dbReference type="Proteomes" id="UP000274201"/>
    </source>
</evidence>
<comment type="similarity">
    <text evidence="1">Belongs to the N(4)/N(6)-methyltransferase family.</text>
</comment>
<evidence type="ECO:0000313" key="8">
    <source>
        <dbReference type="EMBL" id="VEJ45435.1"/>
    </source>
</evidence>
<dbReference type="OrthoDB" id="9805629at2"/>
<dbReference type="Pfam" id="PF02086">
    <property type="entry name" value="MethyltransfD12"/>
    <property type="match status" value="1"/>
</dbReference>
<accession>A0A3S5C6G7</accession>
<dbReference type="REBASE" id="289564">
    <property type="entry name" value="M.Bvi12905ORF1829P"/>
</dbReference>
<dbReference type="AlphaFoldDB" id="A0A3S5C6G7"/>
<dbReference type="GO" id="GO:0009307">
    <property type="term" value="P:DNA restriction-modification system"/>
    <property type="evidence" value="ECO:0007669"/>
    <property type="project" value="InterPro"/>
</dbReference>
<evidence type="ECO:0000256" key="3">
    <source>
        <dbReference type="ARBA" id="ARBA00022603"/>
    </source>
</evidence>
<dbReference type="PANTHER" id="PTHR30481">
    <property type="entry name" value="DNA ADENINE METHYLASE"/>
    <property type="match status" value="1"/>
</dbReference>
<keyword evidence="4" id="KW-0808">Transferase</keyword>
<dbReference type="RefSeq" id="WP_126603329.1">
    <property type="nucleotide sequence ID" value="NZ_LR134529.1"/>
</dbReference>
<dbReference type="STRING" id="1094497.BVwin_14760"/>
<evidence type="ECO:0000313" key="7">
    <source>
        <dbReference type="EMBL" id="VEJ45344.1"/>
    </source>
</evidence>
<comment type="catalytic activity">
    <reaction evidence="6">
        <text>a 2'-deoxyadenosine in DNA + S-adenosyl-L-methionine = an N(6)-methyl-2'-deoxyadenosine in DNA + S-adenosyl-L-homocysteine + H(+)</text>
        <dbReference type="Rhea" id="RHEA:15197"/>
        <dbReference type="Rhea" id="RHEA-COMP:12418"/>
        <dbReference type="Rhea" id="RHEA-COMP:12419"/>
        <dbReference type="ChEBI" id="CHEBI:15378"/>
        <dbReference type="ChEBI" id="CHEBI:57856"/>
        <dbReference type="ChEBI" id="CHEBI:59789"/>
        <dbReference type="ChEBI" id="CHEBI:90615"/>
        <dbReference type="ChEBI" id="CHEBI:90616"/>
        <dbReference type="EC" id="2.1.1.72"/>
    </reaction>
</comment>
<reference evidence="7 10" key="1">
    <citation type="submission" date="2018-12" db="EMBL/GenBank/DDBJ databases">
        <authorList>
            <consortium name="Pathogen Informatics"/>
        </authorList>
    </citation>
    <scope>NUCLEOTIDE SEQUENCE [LARGE SCALE GENOMIC DNA]</scope>
    <source>
        <strain evidence="7 10">NCTC12905</strain>
    </source>
</reference>
<gene>
    <name evidence="7" type="ORF">NCTC12905_00993</name>
    <name evidence="8" type="ORF">NCTC12905_01089</name>
    <name evidence="9" type="ORF">NCTC12905_01829</name>
</gene>
<dbReference type="Gene3D" id="3.40.50.150">
    <property type="entry name" value="Vaccinia Virus protein VP39"/>
    <property type="match status" value="1"/>
</dbReference>
<dbReference type="Proteomes" id="UP000274201">
    <property type="component" value="Chromosome"/>
</dbReference>
<dbReference type="EC" id="2.1.1.72" evidence="2"/>
<dbReference type="REBASE" id="289568">
    <property type="entry name" value="M.Bvi12905ORF993P"/>
</dbReference>
<evidence type="ECO:0000256" key="5">
    <source>
        <dbReference type="ARBA" id="ARBA00022691"/>
    </source>
</evidence>
<dbReference type="InterPro" id="IPR029063">
    <property type="entry name" value="SAM-dependent_MTases_sf"/>
</dbReference>
<dbReference type="GO" id="GO:1904047">
    <property type="term" value="F:S-adenosyl-L-methionine binding"/>
    <property type="evidence" value="ECO:0007669"/>
    <property type="project" value="TreeGrafter"/>
</dbReference>
<dbReference type="PRINTS" id="PR00505">
    <property type="entry name" value="D12N6MTFRASE"/>
</dbReference>
<dbReference type="GO" id="GO:0009007">
    <property type="term" value="F:site-specific DNA-methyltransferase (adenine-specific) activity"/>
    <property type="evidence" value="ECO:0007669"/>
    <property type="project" value="UniProtKB-EC"/>
</dbReference>
<protein>
    <recommendedName>
        <fullName evidence="2">site-specific DNA-methyltransferase (adenine-specific)</fullName>
        <ecNumber evidence="2">2.1.1.72</ecNumber>
    </recommendedName>
</protein>
<dbReference type="EMBL" id="LR134529">
    <property type="protein sequence ID" value="VEJ45344.1"/>
    <property type="molecule type" value="Genomic_DNA"/>
</dbReference>
<keyword evidence="3 7" id="KW-0489">Methyltransferase</keyword>
<evidence type="ECO:0000256" key="4">
    <source>
        <dbReference type="ARBA" id="ARBA00022679"/>
    </source>
</evidence>
<proteinExistence type="inferred from homology"/>
<dbReference type="EMBL" id="LR134529">
    <property type="protein sequence ID" value="VEJ46134.1"/>
    <property type="molecule type" value="Genomic_DNA"/>
</dbReference>
<dbReference type="PIRSF" id="PIRSF000398">
    <property type="entry name" value="M_m6A_EcoRV"/>
    <property type="match status" value="1"/>
</dbReference>
<dbReference type="GO" id="GO:0006298">
    <property type="term" value="P:mismatch repair"/>
    <property type="evidence" value="ECO:0007669"/>
    <property type="project" value="TreeGrafter"/>
</dbReference>
<dbReference type="InterPro" id="IPR023095">
    <property type="entry name" value="Ade_MeTrfase_dom_2"/>
</dbReference>
<dbReference type="GO" id="GO:0032259">
    <property type="term" value="P:methylation"/>
    <property type="evidence" value="ECO:0007669"/>
    <property type="project" value="UniProtKB-KW"/>
</dbReference>
<sequence>MDTLCKETLKSVDPITPAAAYIGGKSRLAKTITKIIEGIPHRTYAEPFVGMGGIFFRRKLIPPIEIVNDRSGDVVNFFRVLQRHYPPFMDLLKFQITSREEFQRLRMQDPNTLTDLERALRFLYLQRLSFSGKVAERTFGVKTDRSARFNTLKLEGLLKLIYRRLSGVAIEHLDWSDFILRYDRPTTLFYLDPPYWGVEDCYGKDLFKREDYQKMSTLLAQLKGKFVLSLNDVPEIRKTFSQFTLKEVRIVYSCCSSNNVIPSKELIISNCYL</sequence>
<organism evidence="7 10">
    <name type="scientific">Bartonella vinsonii</name>
    <name type="common">Rochalimaea vinsonii</name>
    <dbReference type="NCBI Taxonomy" id="33047"/>
    <lineage>
        <taxon>Bacteria</taxon>
        <taxon>Pseudomonadati</taxon>
        <taxon>Pseudomonadota</taxon>
        <taxon>Alphaproteobacteria</taxon>
        <taxon>Hyphomicrobiales</taxon>
        <taxon>Bartonellaceae</taxon>
        <taxon>Bartonella</taxon>
    </lineage>
</organism>
<evidence type="ECO:0000256" key="6">
    <source>
        <dbReference type="ARBA" id="ARBA00047942"/>
    </source>
</evidence>
<evidence type="ECO:0000256" key="1">
    <source>
        <dbReference type="ARBA" id="ARBA00006594"/>
    </source>
</evidence>
<dbReference type="PANTHER" id="PTHR30481:SF4">
    <property type="entry name" value="SITE-SPECIFIC DNA-METHYLTRANSFERASE (ADENINE-SPECIFIC)"/>
    <property type="match status" value="1"/>
</dbReference>
<dbReference type="InterPro" id="IPR012327">
    <property type="entry name" value="MeTrfase_D12"/>
</dbReference>
<evidence type="ECO:0000256" key="2">
    <source>
        <dbReference type="ARBA" id="ARBA00011900"/>
    </source>
</evidence>